<dbReference type="Proteomes" id="UP000294545">
    <property type="component" value="Unassembled WGS sequence"/>
</dbReference>
<dbReference type="OrthoDB" id="9796142at2"/>
<dbReference type="PANTHER" id="PTHR35007:SF1">
    <property type="entry name" value="PILUS ASSEMBLY PROTEIN"/>
    <property type="match status" value="1"/>
</dbReference>
<evidence type="ECO:0000256" key="5">
    <source>
        <dbReference type="ARBA" id="ARBA00023136"/>
    </source>
</evidence>
<keyword evidence="3 6" id="KW-0812">Transmembrane</keyword>
<dbReference type="RefSeq" id="WP_132278796.1">
    <property type="nucleotide sequence ID" value="NZ_SMGQ01000001.1"/>
</dbReference>
<organism evidence="8 9">
    <name type="scientific">Natranaerovirga hydrolytica</name>
    <dbReference type="NCBI Taxonomy" id="680378"/>
    <lineage>
        <taxon>Bacteria</taxon>
        <taxon>Bacillati</taxon>
        <taxon>Bacillota</taxon>
        <taxon>Clostridia</taxon>
        <taxon>Lachnospirales</taxon>
        <taxon>Natranaerovirgaceae</taxon>
        <taxon>Natranaerovirga</taxon>
    </lineage>
</organism>
<proteinExistence type="predicted"/>
<dbReference type="PANTHER" id="PTHR35007">
    <property type="entry name" value="INTEGRAL MEMBRANE PROTEIN-RELATED"/>
    <property type="match status" value="1"/>
</dbReference>
<keyword evidence="4 6" id="KW-1133">Transmembrane helix</keyword>
<feature type="transmembrane region" description="Helical" evidence="6">
    <location>
        <begin position="20"/>
        <end position="36"/>
    </location>
</feature>
<dbReference type="Pfam" id="PF00482">
    <property type="entry name" value="T2SSF"/>
    <property type="match status" value="1"/>
</dbReference>
<feature type="transmembrane region" description="Helical" evidence="6">
    <location>
        <begin position="198"/>
        <end position="218"/>
    </location>
</feature>
<feature type="domain" description="Type II secretion system protein GspF" evidence="7">
    <location>
        <begin position="81"/>
        <end position="210"/>
    </location>
</feature>
<name>A0A4V2Q201_9FIRM</name>
<feature type="transmembrane region" description="Helical" evidence="6">
    <location>
        <begin position="42"/>
        <end position="59"/>
    </location>
</feature>
<protein>
    <submittedName>
        <fullName evidence="8">Tight adherence protein B</fullName>
    </submittedName>
</protein>
<comment type="subcellular location">
    <subcellularLocation>
        <location evidence="1">Cell membrane</location>
        <topology evidence="1">Multi-pass membrane protein</topology>
    </subcellularLocation>
</comment>
<evidence type="ECO:0000256" key="3">
    <source>
        <dbReference type="ARBA" id="ARBA00022692"/>
    </source>
</evidence>
<evidence type="ECO:0000256" key="1">
    <source>
        <dbReference type="ARBA" id="ARBA00004651"/>
    </source>
</evidence>
<dbReference type="AlphaFoldDB" id="A0A4V2Q201"/>
<reference evidence="8 9" key="1">
    <citation type="submission" date="2019-03" db="EMBL/GenBank/DDBJ databases">
        <title>Genomic Encyclopedia of Type Strains, Phase IV (KMG-IV): sequencing the most valuable type-strain genomes for metagenomic binning, comparative biology and taxonomic classification.</title>
        <authorList>
            <person name="Goeker M."/>
        </authorList>
    </citation>
    <scope>NUCLEOTIDE SEQUENCE [LARGE SCALE GENOMIC DNA]</scope>
    <source>
        <strain evidence="8 9">DSM 24176</strain>
    </source>
</reference>
<dbReference type="InterPro" id="IPR018076">
    <property type="entry name" value="T2SS_GspF_dom"/>
</dbReference>
<keyword evidence="5 6" id="KW-0472">Membrane</keyword>
<evidence type="ECO:0000256" key="4">
    <source>
        <dbReference type="ARBA" id="ARBA00022989"/>
    </source>
</evidence>
<evidence type="ECO:0000313" key="9">
    <source>
        <dbReference type="Proteomes" id="UP000294545"/>
    </source>
</evidence>
<keyword evidence="9" id="KW-1185">Reference proteome</keyword>
<evidence type="ECO:0000259" key="7">
    <source>
        <dbReference type="Pfam" id="PF00482"/>
    </source>
</evidence>
<gene>
    <name evidence="8" type="ORF">EDC19_0064</name>
</gene>
<dbReference type="GO" id="GO:0005886">
    <property type="term" value="C:plasma membrane"/>
    <property type="evidence" value="ECO:0007669"/>
    <property type="project" value="UniProtKB-SubCell"/>
</dbReference>
<dbReference type="EMBL" id="SMGQ01000001">
    <property type="protein sequence ID" value="TCL00083.1"/>
    <property type="molecule type" value="Genomic_DNA"/>
</dbReference>
<comment type="caution">
    <text evidence="8">The sequence shown here is derived from an EMBL/GenBank/DDBJ whole genome shotgun (WGS) entry which is preliminary data.</text>
</comment>
<evidence type="ECO:0000256" key="2">
    <source>
        <dbReference type="ARBA" id="ARBA00022475"/>
    </source>
</evidence>
<evidence type="ECO:0000313" key="8">
    <source>
        <dbReference type="EMBL" id="TCL00083.1"/>
    </source>
</evidence>
<feature type="transmembrane region" description="Helical" evidence="6">
    <location>
        <begin position="224"/>
        <end position="244"/>
    </location>
</feature>
<keyword evidence="2" id="KW-1003">Cell membrane</keyword>
<evidence type="ECO:0000256" key="6">
    <source>
        <dbReference type="SAM" id="Phobius"/>
    </source>
</evidence>
<sequence length="253" mass="29547">MSQMKNTTNYDVYKMTHKEYALYYAMGIVAILMIGILFYNTLWIGIFFSPLSYFFVQYMKKELLKKQKEQLSIQFKDAVYSMSSALNVGYSVEMAFREALKDLKLIYLDPKTPIIKEFEVMIREIEMNIPVEKVIYAFAKRTKIEDIENFSDVFITCKRTGGDLIKIIKDTSKTIAEKIEVKREIQLIIAQKKFEQKIMSIIPFGIILYLWISSPGFLDVMYNALAGRIIMTFCLIVYLFAFILSSKIMEIEV</sequence>
<accession>A0A4V2Q201</accession>